<dbReference type="GO" id="GO:0009507">
    <property type="term" value="C:chloroplast"/>
    <property type="evidence" value="ECO:0007669"/>
    <property type="project" value="UniProtKB-SubCell"/>
</dbReference>
<evidence type="ECO:0000313" key="17">
    <source>
        <dbReference type="EMBL" id="EAZ44893.1"/>
    </source>
</evidence>
<keyword evidence="9" id="KW-0346">Stress response</keyword>
<proteinExistence type="inferred from homology"/>
<reference evidence="17" key="1">
    <citation type="journal article" date="2005" name="PLoS Biol.">
        <title>The genomes of Oryza sativa: a history of duplications.</title>
        <authorList>
            <person name="Yu J."/>
            <person name="Wang J."/>
            <person name="Lin W."/>
            <person name="Li S."/>
            <person name="Li H."/>
            <person name="Zhou J."/>
            <person name="Ni P."/>
            <person name="Dong W."/>
            <person name="Hu S."/>
            <person name="Zeng C."/>
            <person name="Zhang J."/>
            <person name="Zhang Y."/>
            <person name="Li R."/>
            <person name="Xu Z."/>
            <person name="Li S."/>
            <person name="Li X."/>
            <person name="Zheng H."/>
            <person name="Cong L."/>
            <person name="Lin L."/>
            <person name="Yin J."/>
            <person name="Geng J."/>
            <person name="Li G."/>
            <person name="Shi J."/>
            <person name="Liu J."/>
            <person name="Lv H."/>
            <person name="Li J."/>
            <person name="Wang J."/>
            <person name="Deng Y."/>
            <person name="Ran L."/>
            <person name="Shi X."/>
            <person name="Wang X."/>
            <person name="Wu Q."/>
            <person name="Li C."/>
            <person name="Ren X."/>
            <person name="Wang J."/>
            <person name="Wang X."/>
            <person name="Li D."/>
            <person name="Liu D."/>
            <person name="Zhang X."/>
            <person name="Ji Z."/>
            <person name="Zhao W."/>
            <person name="Sun Y."/>
            <person name="Zhang Z."/>
            <person name="Bao J."/>
            <person name="Han Y."/>
            <person name="Dong L."/>
            <person name="Ji J."/>
            <person name="Chen P."/>
            <person name="Wu S."/>
            <person name="Liu J."/>
            <person name="Xiao Y."/>
            <person name="Bu D."/>
            <person name="Tan J."/>
            <person name="Yang L."/>
            <person name="Ye C."/>
            <person name="Zhang J."/>
            <person name="Xu J."/>
            <person name="Zhou Y."/>
            <person name="Yu Y."/>
            <person name="Zhang B."/>
            <person name="Zhuang S."/>
            <person name="Wei H."/>
            <person name="Liu B."/>
            <person name="Lei M."/>
            <person name="Yu H."/>
            <person name="Li Y."/>
            <person name="Xu H."/>
            <person name="Wei S."/>
            <person name="He X."/>
            <person name="Fang L."/>
            <person name="Zhang Z."/>
            <person name="Zhang Y."/>
            <person name="Huang X."/>
            <person name="Su Z."/>
            <person name="Tong W."/>
            <person name="Li J."/>
            <person name="Tong Z."/>
            <person name="Li S."/>
            <person name="Ye J."/>
            <person name="Wang L."/>
            <person name="Fang L."/>
            <person name="Lei T."/>
            <person name="Chen C."/>
            <person name="Chen H."/>
            <person name="Xu Z."/>
            <person name="Li H."/>
            <person name="Huang H."/>
            <person name="Zhang F."/>
            <person name="Xu H."/>
            <person name="Li N."/>
            <person name="Zhao C."/>
            <person name="Li S."/>
            <person name="Dong L."/>
            <person name="Huang Y."/>
            <person name="Li L."/>
            <person name="Xi Y."/>
            <person name="Qi Q."/>
            <person name="Li W."/>
            <person name="Zhang B."/>
            <person name="Hu W."/>
            <person name="Zhang Y."/>
            <person name="Tian X."/>
            <person name="Jiao Y."/>
            <person name="Liang X."/>
            <person name="Jin J."/>
            <person name="Gao L."/>
            <person name="Zheng W."/>
            <person name="Hao B."/>
            <person name="Liu S."/>
            <person name="Wang W."/>
            <person name="Yuan L."/>
            <person name="Cao M."/>
            <person name="McDermott J."/>
            <person name="Samudrala R."/>
            <person name="Wang J."/>
            <person name="Wong G.K."/>
            <person name="Yang H."/>
        </authorList>
    </citation>
    <scope>NUCLEOTIDE SEQUENCE [LARGE SCALE GENOMIC DNA]</scope>
</reference>
<comment type="function">
    <text evidence="11">Probable ppGpp (guanosine 3'-diphosphate 5'-diphosphate) synthetase that may be involved in a rapid plant ppGpp-mediated response to pathogens and other stresses.</text>
</comment>
<evidence type="ECO:0000256" key="7">
    <source>
        <dbReference type="ARBA" id="ARBA00022840"/>
    </source>
</evidence>
<dbReference type="InterPro" id="IPR007685">
    <property type="entry name" value="RelA_SpoT"/>
</dbReference>
<dbReference type="EMBL" id="CM000146">
    <property type="protein sequence ID" value="EAZ44893.1"/>
    <property type="molecule type" value="Genomic_DNA"/>
</dbReference>
<dbReference type="CDD" id="cd05399">
    <property type="entry name" value="NT_Rel-Spo_like"/>
    <property type="match status" value="1"/>
</dbReference>
<dbReference type="InterPro" id="IPR006674">
    <property type="entry name" value="HD_domain"/>
</dbReference>
<keyword evidence="5" id="KW-0808">Transferase</keyword>
<keyword evidence="14" id="KW-1133">Transmembrane helix</keyword>
<comment type="similarity">
    <text evidence="2">Belongs to the RelA/SpoT family.</text>
</comment>
<evidence type="ECO:0000256" key="15">
    <source>
        <dbReference type="SAM" id="SignalP"/>
    </source>
</evidence>
<keyword evidence="6" id="KW-0547">Nucleotide-binding</keyword>
<dbReference type="PROSITE" id="PS51831">
    <property type="entry name" value="HD"/>
    <property type="match status" value="1"/>
</dbReference>
<feature type="signal peptide" evidence="15">
    <location>
        <begin position="1"/>
        <end position="26"/>
    </location>
</feature>
<keyword evidence="15" id="KW-0732">Signal</keyword>
<evidence type="ECO:0000256" key="1">
    <source>
        <dbReference type="ARBA" id="ARBA00004229"/>
    </source>
</evidence>
<dbReference type="InterPro" id="IPR043519">
    <property type="entry name" value="NT_sf"/>
</dbReference>
<dbReference type="Gene3D" id="1.10.3210.10">
    <property type="entry name" value="Hypothetical protein af1432"/>
    <property type="match status" value="1"/>
</dbReference>
<dbReference type="SUPFAM" id="SSF81301">
    <property type="entry name" value="Nucleotidyltransferase"/>
    <property type="match status" value="1"/>
</dbReference>
<dbReference type="GO" id="GO:0005525">
    <property type="term" value="F:GTP binding"/>
    <property type="evidence" value="ECO:0007669"/>
    <property type="project" value="UniProtKB-KW"/>
</dbReference>
<accession>A3BZA4</accession>
<keyword evidence="13" id="KW-0175">Coiled coil</keyword>
<dbReference type="PANTHER" id="PTHR33538">
    <property type="entry name" value="PROTEIN GAMETE EXPRESSED 1"/>
    <property type="match status" value="1"/>
</dbReference>
<feature type="transmembrane region" description="Helical" evidence="14">
    <location>
        <begin position="492"/>
        <end position="512"/>
    </location>
</feature>
<dbReference type="PROSITE" id="PS50889">
    <property type="entry name" value="S4"/>
    <property type="match status" value="1"/>
</dbReference>
<dbReference type="FunFam" id="3.30.460.10:FF:000001">
    <property type="entry name" value="GTP pyrophosphokinase RelA"/>
    <property type="match status" value="1"/>
</dbReference>
<evidence type="ECO:0000256" key="4">
    <source>
        <dbReference type="ARBA" id="ARBA00022640"/>
    </source>
</evidence>
<evidence type="ECO:0000256" key="14">
    <source>
        <dbReference type="SAM" id="Phobius"/>
    </source>
</evidence>
<comment type="subcellular location">
    <subcellularLocation>
        <location evidence="1">Plastid</location>
        <location evidence="1">Chloroplast</location>
    </subcellularLocation>
</comment>
<dbReference type="Pfam" id="PF13328">
    <property type="entry name" value="HD_4"/>
    <property type="match status" value="1"/>
</dbReference>
<dbReference type="GO" id="GO:0003723">
    <property type="term" value="F:RNA binding"/>
    <property type="evidence" value="ECO:0007669"/>
    <property type="project" value="UniProtKB-KW"/>
</dbReference>
<feature type="chain" id="PRO_5002650279" description="GTP diphosphokinase" evidence="15">
    <location>
        <begin position="27"/>
        <end position="1130"/>
    </location>
</feature>
<dbReference type="AlphaFoldDB" id="A3BZA4"/>
<dbReference type="PANTHER" id="PTHR33538:SF2">
    <property type="entry name" value="PROTEIN GAMETE EXPRESSED 1"/>
    <property type="match status" value="1"/>
</dbReference>
<name>A3BZA4_ORYSJ</name>
<dbReference type="InterPro" id="IPR003607">
    <property type="entry name" value="HD/PDEase_dom"/>
</dbReference>
<protein>
    <recommendedName>
        <fullName evidence="3">GTP diphosphokinase</fullName>
        <ecNumber evidence="3">2.7.6.5</ecNumber>
    </recommendedName>
</protein>
<feature type="transmembrane region" description="Helical" evidence="14">
    <location>
        <begin position="437"/>
        <end position="455"/>
    </location>
</feature>
<gene>
    <name evidence="17" type="ORF">OsJ_29534</name>
</gene>
<evidence type="ECO:0000256" key="11">
    <source>
        <dbReference type="ARBA" id="ARBA00056217"/>
    </source>
</evidence>
<evidence type="ECO:0000256" key="8">
    <source>
        <dbReference type="ARBA" id="ARBA00022946"/>
    </source>
</evidence>
<reference evidence="17" key="2">
    <citation type="submission" date="2008-12" db="EMBL/GenBank/DDBJ databases">
        <title>Improved gene annotation of the rice (Oryza sativa) genomes.</title>
        <authorList>
            <person name="Wang J."/>
            <person name="Li R."/>
            <person name="Fan W."/>
            <person name="Huang Q."/>
            <person name="Zhang J."/>
            <person name="Zhou Y."/>
            <person name="Hu Y."/>
            <person name="Zi S."/>
            <person name="Li J."/>
            <person name="Ni P."/>
            <person name="Zheng H."/>
            <person name="Zhang Y."/>
            <person name="Zhao M."/>
            <person name="Hao Q."/>
            <person name="McDermott J."/>
            <person name="Samudrala R."/>
            <person name="Kristiansen K."/>
            <person name="Wong G.K.-S."/>
        </authorList>
    </citation>
    <scope>NUCLEOTIDE SEQUENCE</scope>
</reference>
<keyword evidence="4" id="KW-0934">Plastid</keyword>
<keyword evidence="10" id="KW-0342">GTP-binding</keyword>
<dbReference type="GO" id="GO:0008728">
    <property type="term" value="F:GTP diphosphokinase activity"/>
    <property type="evidence" value="ECO:0007669"/>
    <property type="project" value="UniProtKB-EC"/>
</dbReference>
<keyword evidence="8" id="KW-0809">Transit peptide</keyword>
<keyword evidence="7" id="KW-0067">ATP-binding</keyword>
<feature type="transmembrane region" description="Helical" evidence="14">
    <location>
        <begin position="467"/>
        <end position="486"/>
    </location>
</feature>
<dbReference type="PROSITE" id="PS51257">
    <property type="entry name" value="PROKAR_LIPOPROTEIN"/>
    <property type="match status" value="1"/>
</dbReference>
<evidence type="ECO:0000256" key="12">
    <source>
        <dbReference type="PROSITE-ProRule" id="PRU00182"/>
    </source>
</evidence>
<dbReference type="InterPro" id="IPR040346">
    <property type="entry name" value="GEX1/Brambleberry"/>
</dbReference>
<organism evidence="17">
    <name type="scientific">Oryza sativa subsp. japonica</name>
    <name type="common">Rice</name>
    <dbReference type="NCBI Taxonomy" id="39947"/>
    <lineage>
        <taxon>Eukaryota</taxon>
        <taxon>Viridiplantae</taxon>
        <taxon>Streptophyta</taxon>
        <taxon>Embryophyta</taxon>
        <taxon>Tracheophyta</taxon>
        <taxon>Spermatophyta</taxon>
        <taxon>Magnoliopsida</taxon>
        <taxon>Liliopsida</taxon>
        <taxon>Poales</taxon>
        <taxon>Poaceae</taxon>
        <taxon>BOP clade</taxon>
        <taxon>Oryzoideae</taxon>
        <taxon>Oryzeae</taxon>
        <taxon>Oryzinae</taxon>
        <taxon>Oryza</taxon>
        <taxon>Oryza sativa</taxon>
    </lineage>
</organism>
<evidence type="ECO:0000256" key="6">
    <source>
        <dbReference type="ARBA" id="ARBA00022741"/>
    </source>
</evidence>
<dbReference type="GO" id="GO:0015969">
    <property type="term" value="P:guanosine tetraphosphate metabolic process"/>
    <property type="evidence" value="ECO:0007669"/>
    <property type="project" value="InterPro"/>
</dbReference>
<evidence type="ECO:0000256" key="3">
    <source>
        <dbReference type="ARBA" id="ARBA00013251"/>
    </source>
</evidence>
<evidence type="ECO:0000256" key="13">
    <source>
        <dbReference type="SAM" id="Coils"/>
    </source>
</evidence>
<dbReference type="Gene3D" id="3.30.460.10">
    <property type="entry name" value="Beta Polymerase, domain 2"/>
    <property type="match status" value="1"/>
</dbReference>
<dbReference type="CDD" id="cd00077">
    <property type="entry name" value="HDc"/>
    <property type="match status" value="1"/>
</dbReference>
<dbReference type="SMART" id="SM00471">
    <property type="entry name" value="HDc"/>
    <property type="match status" value="1"/>
</dbReference>
<keyword evidence="14" id="KW-0472">Membrane</keyword>
<evidence type="ECO:0000256" key="5">
    <source>
        <dbReference type="ARBA" id="ARBA00022679"/>
    </source>
</evidence>
<dbReference type="FunFam" id="1.10.3210.10:FF:000001">
    <property type="entry name" value="GTP pyrophosphokinase RelA"/>
    <property type="match status" value="1"/>
</dbReference>
<dbReference type="SUPFAM" id="SSF109604">
    <property type="entry name" value="HD-domain/PDEase-like"/>
    <property type="match status" value="1"/>
</dbReference>
<feature type="coiled-coil region" evidence="13">
    <location>
        <begin position="283"/>
        <end position="310"/>
    </location>
</feature>
<dbReference type="Pfam" id="PF04607">
    <property type="entry name" value="RelA_SpoT"/>
    <property type="match status" value="1"/>
</dbReference>
<feature type="coiled-coil region" evidence="13">
    <location>
        <begin position="174"/>
        <end position="208"/>
    </location>
</feature>
<evidence type="ECO:0000256" key="9">
    <source>
        <dbReference type="ARBA" id="ARBA00023016"/>
    </source>
</evidence>
<evidence type="ECO:0000256" key="2">
    <source>
        <dbReference type="ARBA" id="ARBA00007476"/>
    </source>
</evidence>
<dbReference type="HOGENOM" id="CLU_012300_7_1_1"/>
<dbReference type="GO" id="GO:0005524">
    <property type="term" value="F:ATP binding"/>
    <property type="evidence" value="ECO:0007669"/>
    <property type="project" value="UniProtKB-KW"/>
</dbReference>
<dbReference type="Proteomes" id="UP000007752">
    <property type="component" value="Chromosome 9"/>
</dbReference>
<dbReference type="EC" id="2.7.6.5" evidence="3"/>
<dbReference type="SMART" id="SM00954">
    <property type="entry name" value="RelA_SpoT"/>
    <property type="match status" value="1"/>
</dbReference>
<keyword evidence="12" id="KW-0694">RNA-binding</keyword>
<evidence type="ECO:0000259" key="16">
    <source>
        <dbReference type="PROSITE" id="PS51831"/>
    </source>
</evidence>
<sequence>MRRHAGTIILLLILACLWLCPGRSSGFSWNIFSSSSSSSPPTAGESRAAPMLELDGAVADFLMDGADDPRAVKLLENARSKLAGPSNCWQEAYRRLFASCGDIMADKEMQSRLAWHLSSCFQEDSGRPPFPRCGEVSDMVHCRKRLGVSEDQVFLEFFLETNTLCHQLQAEAFKHNTERLVNDLTRTSKSAEEKLEVIEERSDQIIQESRKVQETISSIEMQADHLAEASKNVGDQIDDVLAHSKAIFEQSKEIADSQAKLREGQTEMRETIDAGMTHIQESYESLGNGMDKLKEEAVDIQREIKTVGDSMSTKMQDLQSTANDIGSVAGKSLENQMQLLDGQSKAMDGLNNLYSFQAQALEESRETVQKLAQFGQRQQEELLSRQEEIRQAHEHLIHNSHSILEAQEEFRAKQANIFAALDKLYILHNAILAESRFIKAFFFYCCIVFLIYMLTSAKQTFSIRGHLYFGLCITLLLEIGLIKLGADDIDKQFWVISKVFLVRSVFLALATVQMLHAIFTFRDYELLNHHLLQTLVEKGPSSSPAASRSPPASWLAGRDRDRERLFAGFVRNALGSCVDYAPALSPRSEVGGGELAFELDENLAEASPACEPCARELLAGAQARHRIFHEELVVKTFFEAEKAHRGQTRASGDPYLQHCVETAVLLANIGANSTVVSAGLLHDTIDDSFIDYDHIFHMFGAGVADLVEGVSKLSHLSKLARDNNTASRIVEADRLHTMLLAMADARAVLIKLADRVHNMKTLEALPLGKQQRFAKETMEIFVPLANRLGIASWKDQLENLCFKHLNPEEHKDLSSKLTKSFDEVLITSAVDKLDRGLRDAGLSYHNLSGRHKSLYSIHNKMLKKNLTMDEIHDIHGLRLVFEKEEDCYRALDVVHELWPQVPGRFKDYISRPKLNGYRSLHTVVMSENVHPFEVQIRTKEMHLQAEYGFAAHWRYKEGTCRHSFVLQMVEWARWVLTWQCEAMNKERPASLGDSDAIRPPCPFPMHSEDCPYSYTRQCDHDGPIFVILLEHDKMSVQEFQANSTVMNLMDRVGTNTPRWSPYRIPMKEDLRPKVNHEPISDLNRKLSMGDVVELTPALPHESLPNYREEIQRMYDRGGFALATRGGSSRR</sequence>
<feature type="domain" description="HD" evidence="16">
    <location>
        <begin position="655"/>
        <end position="759"/>
    </location>
</feature>
<evidence type="ECO:0000256" key="10">
    <source>
        <dbReference type="ARBA" id="ARBA00023134"/>
    </source>
</evidence>
<keyword evidence="14" id="KW-0812">Transmembrane</keyword>